<feature type="transmembrane region" description="Helical" evidence="2">
    <location>
        <begin position="216"/>
        <end position="235"/>
    </location>
</feature>
<organism evidence="4 5">
    <name type="scientific">Trichobilharzia regenti</name>
    <name type="common">Nasal bird schistosome</name>
    <dbReference type="NCBI Taxonomy" id="157069"/>
    <lineage>
        <taxon>Eukaryota</taxon>
        <taxon>Metazoa</taxon>
        <taxon>Spiralia</taxon>
        <taxon>Lophotrochozoa</taxon>
        <taxon>Platyhelminthes</taxon>
        <taxon>Trematoda</taxon>
        <taxon>Digenea</taxon>
        <taxon>Strigeidida</taxon>
        <taxon>Schistosomatoidea</taxon>
        <taxon>Schistosomatidae</taxon>
        <taxon>Trichobilharzia</taxon>
    </lineage>
</organism>
<dbReference type="InterPro" id="IPR013087">
    <property type="entry name" value="Znf_C2H2_type"/>
</dbReference>
<keyword evidence="2" id="KW-0472">Membrane</keyword>
<proteinExistence type="predicted"/>
<keyword evidence="4" id="KW-1185">Reference proteome</keyword>
<keyword evidence="1" id="KW-0863">Zinc-finger</keyword>
<evidence type="ECO:0000313" key="5">
    <source>
        <dbReference type="WBParaSite" id="TREG1_113370.13"/>
    </source>
</evidence>
<dbReference type="PANTHER" id="PTHR21385:SF0">
    <property type="entry name" value="RE51073P"/>
    <property type="match status" value="1"/>
</dbReference>
<accession>A0AA85IQH0</accession>
<dbReference type="AlphaFoldDB" id="A0AA85IQH0"/>
<name>A0AA85IQH0_TRIRE</name>
<evidence type="ECO:0000259" key="3">
    <source>
        <dbReference type="PROSITE" id="PS50157"/>
    </source>
</evidence>
<evidence type="ECO:0000256" key="2">
    <source>
        <dbReference type="SAM" id="Phobius"/>
    </source>
</evidence>
<keyword evidence="1" id="KW-0479">Metal-binding</keyword>
<reference evidence="5" key="2">
    <citation type="submission" date="2023-11" db="UniProtKB">
        <authorList>
            <consortium name="WormBaseParasite"/>
        </authorList>
    </citation>
    <scope>IDENTIFICATION</scope>
</reference>
<evidence type="ECO:0000313" key="4">
    <source>
        <dbReference type="Proteomes" id="UP000050795"/>
    </source>
</evidence>
<feature type="domain" description="C2H2-type" evidence="3">
    <location>
        <begin position="88"/>
        <end position="111"/>
    </location>
</feature>
<sequence>MVSAALSKAYIVSALLFVFILMITANANILGHCSISQSRVARSVLHEVIFPLFDYTDVVIADQCPFNPKYDIYAVHEQMKNKISDYDWECQMCGKRFYTEKSFDSHIGNRHKINAYSQSRTICLASYCPLLRCSVLKPDFAYGNQMFWDEALCETGSFSDISKQCEDILNKCAPGNDSSHIQLHQLLQNTLCDPLSCDRYWVLPDSHVKTSTLQKFLTAFILTVGLFTYYSVIFMRLSLSFCRLRVSSLSIPHRRRTIARSD</sequence>
<evidence type="ECO:0000256" key="1">
    <source>
        <dbReference type="PROSITE-ProRule" id="PRU00042"/>
    </source>
</evidence>
<dbReference type="PROSITE" id="PS50157">
    <property type="entry name" value="ZINC_FINGER_C2H2_2"/>
    <property type="match status" value="1"/>
</dbReference>
<dbReference type="WBParaSite" id="TREG1_113370.13">
    <property type="protein sequence ID" value="TREG1_113370.13"/>
    <property type="gene ID" value="TREG1_113370"/>
</dbReference>
<keyword evidence="2" id="KW-0812">Transmembrane</keyword>
<keyword evidence="1" id="KW-0862">Zinc</keyword>
<dbReference type="PROSITE" id="PS00028">
    <property type="entry name" value="ZINC_FINGER_C2H2_1"/>
    <property type="match status" value="1"/>
</dbReference>
<dbReference type="GO" id="GO:0008270">
    <property type="term" value="F:zinc ion binding"/>
    <property type="evidence" value="ECO:0007669"/>
    <property type="project" value="UniProtKB-KW"/>
</dbReference>
<dbReference type="PANTHER" id="PTHR21385">
    <property type="entry name" value="ZINC FINGER PROTEIN-RELATED"/>
    <property type="match status" value="1"/>
</dbReference>
<keyword evidence="2" id="KW-1133">Transmembrane helix</keyword>
<dbReference type="Proteomes" id="UP000050795">
    <property type="component" value="Unassembled WGS sequence"/>
</dbReference>
<protein>
    <recommendedName>
        <fullName evidence="3">C2H2-type domain-containing protein</fullName>
    </recommendedName>
</protein>
<reference evidence="4" key="1">
    <citation type="submission" date="2022-06" db="EMBL/GenBank/DDBJ databases">
        <authorList>
            <person name="Berger JAMES D."/>
            <person name="Berger JAMES D."/>
        </authorList>
    </citation>
    <scope>NUCLEOTIDE SEQUENCE [LARGE SCALE GENOMIC DNA]</scope>
</reference>